<keyword evidence="3" id="KW-0645">Protease</keyword>
<name>A0AA45HI45_9BACT</name>
<organism evidence="3 4">
    <name type="scientific">Oceanotoga teriensis</name>
    <dbReference type="NCBI Taxonomy" id="515440"/>
    <lineage>
        <taxon>Bacteria</taxon>
        <taxon>Thermotogati</taxon>
        <taxon>Thermotogota</taxon>
        <taxon>Thermotogae</taxon>
        <taxon>Petrotogales</taxon>
        <taxon>Petrotogaceae</taxon>
        <taxon>Oceanotoga</taxon>
    </lineage>
</organism>
<sequence>MKKIIFNILIIFVFITAFSIDFSPEMFKELANNKNEKPIIKIPTFTRTELNNGMIIYLIEDNSLPIIEMTGFIKGGLSFEDDTNAGITSIMVQMMNKGNKNYSESDFSKFKELNGISLSMDVKNDYISFEGNALSSDKEKMVDLLKETLINVDFNKDYLLRVLQESYAYLMQARTNEDSISKMYFYKNIYNDIPYSYQYDLNQILMNIQTITPDKIMAHYNKSISPDKIIVAISGDFETKKMLNYISNSFSDWNKKSSKIPEFERKDNSQLNNKILLINKPDSTQANIIMGYNFYKKNEFKDRIPFTIANQIYGSGDFQCRLMKELRTNKGLVYGVYSNFTENINDGVFSISTTVRPEKTFEARKDIIKIMNDIKENKNPINEDEVFQIVNIYNALLPSSLNDKISIIRSIISSLDLNKERLDYMNYFINEYNKLNAEKVQKSFVENTYPEKFFTVIVGNKEQILPEFQKNGIDIDIIDLN</sequence>
<evidence type="ECO:0000259" key="2">
    <source>
        <dbReference type="Pfam" id="PF05193"/>
    </source>
</evidence>
<dbReference type="RefSeq" id="WP_109605550.1">
    <property type="nucleotide sequence ID" value="NZ_QGGI01000015.1"/>
</dbReference>
<comment type="caution">
    <text evidence="3">The sequence shown here is derived from an EMBL/GenBank/DDBJ whole genome shotgun (WGS) entry which is preliminary data.</text>
</comment>
<proteinExistence type="predicted"/>
<evidence type="ECO:0000313" key="4">
    <source>
        <dbReference type="Proteomes" id="UP000245921"/>
    </source>
</evidence>
<dbReference type="InterPro" id="IPR011249">
    <property type="entry name" value="Metalloenz_LuxS/M16"/>
</dbReference>
<dbReference type="GO" id="GO:0006508">
    <property type="term" value="P:proteolysis"/>
    <property type="evidence" value="ECO:0007669"/>
    <property type="project" value="UniProtKB-KW"/>
</dbReference>
<reference evidence="3 4" key="1">
    <citation type="submission" date="2018-05" db="EMBL/GenBank/DDBJ databases">
        <title>Genomic Encyclopedia of Type Strains, Phase IV (KMG-IV): sequencing the most valuable type-strain genomes for metagenomic binning, comparative biology and taxonomic classification.</title>
        <authorList>
            <person name="Goeker M."/>
        </authorList>
    </citation>
    <scope>NUCLEOTIDE SEQUENCE [LARGE SCALE GENOMIC DNA]</scope>
    <source>
        <strain evidence="3 4">DSM 24906</strain>
    </source>
</reference>
<dbReference type="SUPFAM" id="SSF63411">
    <property type="entry name" value="LuxS/MPP-like metallohydrolase"/>
    <property type="match status" value="2"/>
</dbReference>
<accession>A0AA45HI45</accession>
<dbReference type="Pfam" id="PF05193">
    <property type="entry name" value="Peptidase_M16_C"/>
    <property type="match status" value="1"/>
</dbReference>
<feature type="domain" description="Peptidase M16 N-terminal" evidence="1">
    <location>
        <begin position="72"/>
        <end position="173"/>
    </location>
</feature>
<dbReference type="InterPro" id="IPR011765">
    <property type="entry name" value="Pept_M16_N"/>
</dbReference>
<feature type="domain" description="Peptidase M16 C-terminal" evidence="2">
    <location>
        <begin position="210"/>
        <end position="390"/>
    </location>
</feature>
<keyword evidence="3" id="KW-0378">Hydrolase</keyword>
<dbReference type="InterPro" id="IPR007863">
    <property type="entry name" value="Peptidase_M16_C"/>
</dbReference>
<dbReference type="Gene3D" id="3.30.830.10">
    <property type="entry name" value="Metalloenzyme, LuxS/M16 peptidase-like"/>
    <property type="match status" value="2"/>
</dbReference>
<dbReference type="GO" id="GO:0008233">
    <property type="term" value="F:peptidase activity"/>
    <property type="evidence" value="ECO:0007669"/>
    <property type="project" value="UniProtKB-KW"/>
</dbReference>
<dbReference type="AlphaFoldDB" id="A0AA45HI45"/>
<protein>
    <submittedName>
        <fullName evidence="3">Zinc protease</fullName>
    </submittedName>
</protein>
<dbReference type="PANTHER" id="PTHR11851">
    <property type="entry name" value="METALLOPROTEASE"/>
    <property type="match status" value="1"/>
</dbReference>
<dbReference type="GO" id="GO:0046872">
    <property type="term" value="F:metal ion binding"/>
    <property type="evidence" value="ECO:0007669"/>
    <property type="project" value="InterPro"/>
</dbReference>
<keyword evidence="4" id="KW-1185">Reference proteome</keyword>
<dbReference type="EMBL" id="QGGI01000015">
    <property type="protein sequence ID" value="PWJ89330.1"/>
    <property type="molecule type" value="Genomic_DNA"/>
</dbReference>
<evidence type="ECO:0000259" key="1">
    <source>
        <dbReference type="Pfam" id="PF00675"/>
    </source>
</evidence>
<dbReference type="PANTHER" id="PTHR11851:SF224">
    <property type="entry name" value="PROCESSING PROTEASE"/>
    <property type="match status" value="1"/>
</dbReference>
<evidence type="ECO:0000313" key="3">
    <source>
        <dbReference type="EMBL" id="PWJ89330.1"/>
    </source>
</evidence>
<gene>
    <name evidence="3" type="ORF">C7380_11556</name>
</gene>
<dbReference type="Proteomes" id="UP000245921">
    <property type="component" value="Unassembled WGS sequence"/>
</dbReference>
<dbReference type="InterPro" id="IPR050361">
    <property type="entry name" value="MPP/UQCRC_Complex"/>
</dbReference>
<dbReference type="Pfam" id="PF00675">
    <property type="entry name" value="Peptidase_M16"/>
    <property type="match status" value="1"/>
</dbReference>